<dbReference type="Proteomes" id="UP000008718">
    <property type="component" value="Chromosome"/>
</dbReference>
<dbReference type="Gene3D" id="2.60.40.1120">
    <property type="entry name" value="Carboxypeptidase-like, regulatory domain"/>
    <property type="match status" value="1"/>
</dbReference>
<accession>E4T3F0</accession>
<organism evidence="1 2">
    <name type="scientific">Paludibacter propionicigenes (strain DSM 17365 / JCM 13257 / WB4)</name>
    <dbReference type="NCBI Taxonomy" id="694427"/>
    <lineage>
        <taxon>Bacteria</taxon>
        <taxon>Pseudomonadati</taxon>
        <taxon>Bacteroidota</taxon>
        <taxon>Bacteroidia</taxon>
        <taxon>Bacteroidales</taxon>
        <taxon>Paludibacteraceae</taxon>
        <taxon>Paludibacter</taxon>
    </lineage>
</organism>
<evidence type="ECO:0000313" key="2">
    <source>
        <dbReference type="Proteomes" id="UP000008718"/>
    </source>
</evidence>
<dbReference type="AlphaFoldDB" id="E4T3F0"/>
<reference key="1">
    <citation type="submission" date="2010-11" db="EMBL/GenBank/DDBJ databases">
        <title>The complete genome of Paludibacter propionicigenes DSM 17365.</title>
        <authorList>
            <consortium name="US DOE Joint Genome Institute (JGI-PGF)"/>
            <person name="Lucas S."/>
            <person name="Copeland A."/>
            <person name="Lapidus A."/>
            <person name="Bruce D."/>
            <person name="Goodwin L."/>
            <person name="Pitluck S."/>
            <person name="Kyrpides N."/>
            <person name="Mavromatis K."/>
            <person name="Ivanova N."/>
            <person name="Munk A.C."/>
            <person name="Brettin T."/>
            <person name="Detter J.C."/>
            <person name="Han C."/>
            <person name="Tapia R."/>
            <person name="Land M."/>
            <person name="Hauser L."/>
            <person name="Markowitz V."/>
            <person name="Cheng J.-F."/>
            <person name="Hugenholtz P."/>
            <person name="Woyke T."/>
            <person name="Wu D."/>
            <person name="Gronow S."/>
            <person name="Wellnitz S."/>
            <person name="Brambilla E."/>
            <person name="Klenk H.-P."/>
            <person name="Eisen J.A."/>
        </authorList>
    </citation>
    <scope>NUCLEOTIDE SEQUENCE</scope>
    <source>
        <strain>WB4</strain>
    </source>
</reference>
<dbReference type="RefSeq" id="WP_013444613.1">
    <property type="nucleotide sequence ID" value="NC_014734.1"/>
</dbReference>
<dbReference type="OrthoDB" id="1325392at2"/>
<keyword evidence="2" id="KW-1185">Reference proteome</keyword>
<name>E4T3F0_PALPW</name>
<evidence type="ECO:0008006" key="3">
    <source>
        <dbReference type="Google" id="ProtNLM"/>
    </source>
</evidence>
<evidence type="ECO:0000313" key="1">
    <source>
        <dbReference type="EMBL" id="ADQ79244.1"/>
    </source>
</evidence>
<dbReference type="InterPro" id="IPR013784">
    <property type="entry name" value="Carb-bd-like_fold"/>
</dbReference>
<dbReference type="eggNOG" id="ENOG50337B6">
    <property type="taxonomic scope" value="Bacteria"/>
</dbReference>
<proteinExistence type="predicted"/>
<dbReference type="EMBL" id="CP002345">
    <property type="protein sequence ID" value="ADQ79244.1"/>
    <property type="molecule type" value="Genomic_DNA"/>
</dbReference>
<dbReference type="GO" id="GO:0030246">
    <property type="term" value="F:carbohydrate binding"/>
    <property type="evidence" value="ECO:0007669"/>
    <property type="project" value="InterPro"/>
</dbReference>
<dbReference type="Pfam" id="PF13620">
    <property type="entry name" value="CarboxypepD_reg"/>
    <property type="match status" value="1"/>
</dbReference>
<protein>
    <recommendedName>
        <fullName evidence="3">Carboxypeptidase regulatory-like domain-containing protein</fullName>
    </recommendedName>
</protein>
<gene>
    <name evidence="1" type="ordered locus">Palpr_1096</name>
</gene>
<reference evidence="1 2" key="2">
    <citation type="journal article" date="2011" name="Stand. Genomic Sci.">
        <title>Complete genome sequence of Paludibacter propionicigenes type strain (WB4).</title>
        <authorList>
            <person name="Gronow S."/>
            <person name="Munk C."/>
            <person name="Lapidus A."/>
            <person name="Nolan M."/>
            <person name="Lucas S."/>
            <person name="Hammon N."/>
            <person name="Deshpande S."/>
            <person name="Cheng J.F."/>
            <person name="Tapia R."/>
            <person name="Han C."/>
            <person name="Goodwin L."/>
            <person name="Pitluck S."/>
            <person name="Liolios K."/>
            <person name="Ivanova N."/>
            <person name="Mavromatis K."/>
            <person name="Mikhailova N."/>
            <person name="Pati A."/>
            <person name="Chen A."/>
            <person name="Palaniappan K."/>
            <person name="Land M."/>
            <person name="Hauser L."/>
            <person name="Chang Y.J."/>
            <person name="Jeffries C.D."/>
            <person name="Brambilla E."/>
            <person name="Rohde M."/>
            <person name="Goker M."/>
            <person name="Detter J.C."/>
            <person name="Woyke T."/>
            <person name="Bristow J."/>
            <person name="Eisen J.A."/>
            <person name="Markowitz V."/>
            <person name="Hugenholtz P."/>
            <person name="Kyrpides N.C."/>
            <person name="Klenk H.P."/>
        </authorList>
    </citation>
    <scope>NUCLEOTIDE SEQUENCE [LARGE SCALE GENOMIC DNA]</scope>
    <source>
        <strain evidence="2">DSM 17365 / JCM 13257 / WB4</strain>
    </source>
</reference>
<dbReference type="KEGG" id="ppn:Palpr_1096"/>
<dbReference type="SUPFAM" id="SSF49452">
    <property type="entry name" value="Starch-binding domain-like"/>
    <property type="match status" value="1"/>
</dbReference>
<sequence length="314" mass="34171">MNAKQQSKYNMYLTTVEFLNANNSITMLLPRYQEFYGTFQNGISQIRSSNEQQSIDKSGIASNKKQLRKLLVKLGADTSRKIQSYAKIENNQILLNEAKFTESDFKNASDSDLETFAQSTYDTAQKQLGNLAQYGVTNETQNDLMRALTDFRAAMPTPRNGAIGTKLSTEQLTKSFTATDKALDNIDALVEIVRISQPEFYSGYKSARKIIDTAAGSLQLKGFVTDAGTGEGLKGATVSFELNNNSNGLLKAKASGGESVKKKTADKGGFNIKSLPEGTYSATVSKNGYADVVTTIAITNGELAVLNVELVKNI</sequence>
<dbReference type="HOGENOM" id="CLU_885198_0_0_10"/>